<dbReference type="RefSeq" id="WP_151148960.1">
    <property type="nucleotide sequence ID" value="NZ_WAIE01000001.1"/>
</dbReference>
<evidence type="ECO:0000256" key="6">
    <source>
        <dbReference type="SAM" id="MobiDB-lite"/>
    </source>
</evidence>
<evidence type="ECO:0000313" key="9">
    <source>
        <dbReference type="EMBL" id="KAB1442769.1"/>
    </source>
</evidence>
<dbReference type="InterPro" id="IPR009000">
    <property type="entry name" value="Transl_B-barrel_sf"/>
</dbReference>
<comment type="function">
    <text evidence="5">An accessory protein needed during the final step in the assembly of 30S ribosomal subunit, possibly for assembly of the head region. Essential for efficient processing of 16S rRNA. May be needed both before and after RbfA during the maturation of 16S rRNA. It has affinity for free ribosomal 30S subunits but not for 70S ribosomes.</text>
</comment>
<dbReference type="HAMAP" id="MF_00014">
    <property type="entry name" value="Ribosome_mat_RimM"/>
    <property type="match status" value="1"/>
</dbReference>
<dbReference type="EMBL" id="WAIE01000001">
    <property type="protein sequence ID" value="KAB1442769.1"/>
    <property type="molecule type" value="Genomic_DNA"/>
</dbReference>
<comment type="domain">
    <text evidence="5">The PRC barrel domain binds ribosomal protein uS19.</text>
</comment>
<feature type="domain" description="RimM N-terminal" evidence="7">
    <location>
        <begin position="11"/>
        <end position="93"/>
    </location>
</feature>
<evidence type="ECO:0000256" key="2">
    <source>
        <dbReference type="ARBA" id="ARBA00022517"/>
    </source>
</evidence>
<dbReference type="InterPro" id="IPR036976">
    <property type="entry name" value="RimM_N_sf"/>
</dbReference>
<dbReference type="GO" id="GO:0005737">
    <property type="term" value="C:cytoplasm"/>
    <property type="evidence" value="ECO:0007669"/>
    <property type="project" value="UniProtKB-SubCell"/>
</dbReference>
<dbReference type="Pfam" id="PF01782">
    <property type="entry name" value="RimM"/>
    <property type="match status" value="1"/>
</dbReference>
<dbReference type="InterPro" id="IPR011961">
    <property type="entry name" value="RimM"/>
</dbReference>
<dbReference type="InterPro" id="IPR002676">
    <property type="entry name" value="RimM_N"/>
</dbReference>
<dbReference type="InterPro" id="IPR056792">
    <property type="entry name" value="PRC_RimM"/>
</dbReference>
<evidence type="ECO:0000256" key="4">
    <source>
        <dbReference type="ARBA" id="ARBA00023186"/>
    </source>
</evidence>
<dbReference type="OrthoDB" id="5381335at2"/>
<dbReference type="Gene3D" id="2.30.30.240">
    <property type="entry name" value="PRC-barrel domain"/>
    <property type="match status" value="1"/>
</dbReference>
<evidence type="ECO:0000259" key="8">
    <source>
        <dbReference type="Pfam" id="PF24986"/>
    </source>
</evidence>
<dbReference type="GO" id="GO:0006364">
    <property type="term" value="P:rRNA processing"/>
    <property type="evidence" value="ECO:0007669"/>
    <property type="project" value="UniProtKB-UniRule"/>
</dbReference>
<comment type="similarity">
    <text evidence="5">Belongs to the RimM family.</text>
</comment>
<comment type="caution">
    <text evidence="9">The sequence shown here is derived from an EMBL/GenBank/DDBJ whole genome shotgun (WGS) entry which is preliminary data.</text>
</comment>
<feature type="compositionally biased region" description="Basic residues" evidence="6">
    <location>
        <begin position="185"/>
        <end position="205"/>
    </location>
</feature>
<feature type="domain" description="Ribosome maturation factor RimM PRC barrel" evidence="8">
    <location>
        <begin position="107"/>
        <end position="173"/>
    </location>
</feature>
<evidence type="ECO:0000313" key="10">
    <source>
        <dbReference type="Proteomes" id="UP000438699"/>
    </source>
</evidence>
<proteinExistence type="inferred from homology"/>
<dbReference type="Gene3D" id="2.40.30.60">
    <property type="entry name" value="RimM"/>
    <property type="match status" value="1"/>
</dbReference>
<evidence type="ECO:0000256" key="3">
    <source>
        <dbReference type="ARBA" id="ARBA00022552"/>
    </source>
</evidence>
<dbReference type="GO" id="GO:0005840">
    <property type="term" value="C:ribosome"/>
    <property type="evidence" value="ECO:0007669"/>
    <property type="project" value="InterPro"/>
</dbReference>
<dbReference type="Pfam" id="PF24986">
    <property type="entry name" value="PRC_RimM"/>
    <property type="match status" value="1"/>
</dbReference>
<organism evidence="9 10">
    <name type="scientific">Pseudodesulfovibrio senegalensis</name>
    <dbReference type="NCBI Taxonomy" id="1721087"/>
    <lineage>
        <taxon>Bacteria</taxon>
        <taxon>Pseudomonadati</taxon>
        <taxon>Thermodesulfobacteriota</taxon>
        <taxon>Desulfovibrionia</taxon>
        <taxon>Desulfovibrionales</taxon>
        <taxon>Desulfovibrionaceae</taxon>
    </lineage>
</organism>
<comment type="subcellular location">
    <subcellularLocation>
        <location evidence="5">Cytoplasm</location>
    </subcellularLocation>
</comment>
<evidence type="ECO:0000256" key="1">
    <source>
        <dbReference type="ARBA" id="ARBA00022490"/>
    </source>
</evidence>
<comment type="subunit">
    <text evidence="5">Binds ribosomal protein uS19.</text>
</comment>
<evidence type="ECO:0000256" key="5">
    <source>
        <dbReference type="HAMAP-Rule" id="MF_00014"/>
    </source>
</evidence>
<sequence>MTARYGKDFVVVGTVVKPHGIRGEFCIKSFADSPFLFDEVPQVFLDTGKKRPKPLSVKAWRMHKSMVLMTAAEVPDRNAAEELRGMDVLVRTDDLPEIEDGDFYLYELEGFAVSLEDGKDIGILSGFIEAPTQDIWVIATADGREVLLPGVPEFIRDVDPEAQRIFVDPPEGLLELYEKPEPKPAKQHKGVKARSRARGRSRGKSAQKSDRASAGKKPASGSKS</sequence>
<dbReference type="GO" id="GO:0042274">
    <property type="term" value="P:ribosomal small subunit biogenesis"/>
    <property type="evidence" value="ECO:0007669"/>
    <property type="project" value="UniProtKB-UniRule"/>
</dbReference>
<keyword evidence="3 5" id="KW-0698">rRNA processing</keyword>
<feature type="compositionally biased region" description="Low complexity" evidence="6">
    <location>
        <begin position="215"/>
        <end position="224"/>
    </location>
</feature>
<dbReference type="SUPFAM" id="SSF50346">
    <property type="entry name" value="PRC-barrel domain"/>
    <property type="match status" value="1"/>
</dbReference>
<dbReference type="PANTHER" id="PTHR33692:SF1">
    <property type="entry name" value="RIBOSOME MATURATION FACTOR RIMM"/>
    <property type="match status" value="1"/>
</dbReference>
<keyword evidence="1 5" id="KW-0963">Cytoplasm</keyword>
<dbReference type="Proteomes" id="UP000438699">
    <property type="component" value="Unassembled WGS sequence"/>
</dbReference>
<feature type="region of interest" description="Disordered" evidence="6">
    <location>
        <begin position="176"/>
        <end position="224"/>
    </location>
</feature>
<keyword evidence="10" id="KW-1185">Reference proteome</keyword>
<dbReference type="NCBIfam" id="TIGR02273">
    <property type="entry name" value="16S_RimM"/>
    <property type="match status" value="1"/>
</dbReference>
<dbReference type="AlphaFoldDB" id="A0A6N6N5L5"/>
<accession>A0A6N6N5L5</accession>
<evidence type="ECO:0000259" key="7">
    <source>
        <dbReference type="Pfam" id="PF01782"/>
    </source>
</evidence>
<keyword evidence="2 5" id="KW-0690">Ribosome biogenesis</keyword>
<dbReference type="PANTHER" id="PTHR33692">
    <property type="entry name" value="RIBOSOME MATURATION FACTOR RIMM"/>
    <property type="match status" value="1"/>
</dbReference>
<reference evidence="9 10" key="1">
    <citation type="journal article" date="2017" name="Int. J. Syst. Evol. Microbiol.">
        <title>Desulfovibrio senegalensis sp. nov., a mesophilic sulfate reducer isolated from marine sediment.</title>
        <authorList>
            <person name="Thioye A."/>
            <person name="Gam Z.B.A."/>
            <person name="Mbengue M."/>
            <person name="Cayol J.L."/>
            <person name="Joseph-Bartoli M."/>
            <person name="Toure-Kane C."/>
            <person name="Labat M."/>
        </authorList>
    </citation>
    <scope>NUCLEOTIDE SEQUENCE [LARGE SCALE GENOMIC DNA]</scope>
    <source>
        <strain evidence="9 10">DSM 101509</strain>
    </source>
</reference>
<gene>
    <name evidence="5 9" type="primary">rimM</name>
    <name evidence="9" type="ORF">F8A88_00380</name>
</gene>
<dbReference type="SUPFAM" id="SSF50447">
    <property type="entry name" value="Translation proteins"/>
    <property type="match status" value="1"/>
</dbReference>
<protein>
    <recommendedName>
        <fullName evidence="5">Ribosome maturation factor RimM</fullName>
    </recommendedName>
</protein>
<dbReference type="InterPro" id="IPR011033">
    <property type="entry name" value="PRC_barrel-like_sf"/>
</dbReference>
<dbReference type="GO" id="GO:0043022">
    <property type="term" value="F:ribosome binding"/>
    <property type="evidence" value="ECO:0007669"/>
    <property type="project" value="InterPro"/>
</dbReference>
<keyword evidence="4 5" id="KW-0143">Chaperone</keyword>
<name>A0A6N6N5L5_9BACT</name>